<organism evidence="6">
    <name type="scientific">marine metagenome</name>
    <dbReference type="NCBI Taxonomy" id="408172"/>
    <lineage>
        <taxon>unclassified sequences</taxon>
        <taxon>metagenomes</taxon>
        <taxon>ecological metagenomes</taxon>
    </lineage>
</organism>
<evidence type="ECO:0000256" key="1">
    <source>
        <dbReference type="ARBA" id="ARBA00005417"/>
    </source>
</evidence>
<evidence type="ECO:0000259" key="5">
    <source>
        <dbReference type="Pfam" id="PF00005"/>
    </source>
</evidence>
<evidence type="ECO:0000313" key="6">
    <source>
        <dbReference type="EMBL" id="SVB93653.1"/>
    </source>
</evidence>
<evidence type="ECO:0000256" key="2">
    <source>
        <dbReference type="ARBA" id="ARBA00022448"/>
    </source>
</evidence>
<protein>
    <recommendedName>
        <fullName evidence="5">ABC transporter domain-containing protein</fullName>
    </recommendedName>
</protein>
<dbReference type="InterPro" id="IPR050763">
    <property type="entry name" value="ABC_transporter_ATP-binding"/>
</dbReference>
<evidence type="ECO:0000256" key="3">
    <source>
        <dbReference type="ARBA" id="ARBA00022741"/>
    </source>
</evidence>
<proteinExistence type="inferred from homology"/>
<keyword evidence="3" id="KW-0547">Nucleotide-binding</keyword>
<keyword evidence="4" id="KW-0067">ATP-binding</keyword>
<dbReference type="InterPro" id="IPR003439">
    <property type="entry name" value="ABC_transporter-like_ATP-bd"/>
</dbReference>
<feature type="domain" description="ABC transporter" evidence="5">
    <location>
        <begin position="18"/>
        <end position="48"/>
    </location>
</feature>
<dbReference type="InterPro" id="IPR027417">
    <property type="entry name" value="P-loop_NTPase"/>
</dbReference>
<dbReference type="Pfam" id="PF00005">
    <property type="entry name" value="ABC_tran"/>
    <property type="match status" value="1"/>
</dbReference>
<dbReference type="PANTHER" id="PTHR42711:SF5">
    <property type="entry name" value="ABC TRANSPORTER ATP-BINDING PROTEIN NATA"/>
    <property type="match status" value="1"/>
</dbReference>
<dbReference type="GO" id="GO:0005524">
    <property type="term" value="F:ATP binding"/>
    <property type="evidence" value="ECO:0007669"/>
    <property type="project" value="UniProtKB-KW"/>
</dbReference>
<gene>
    <name evidence="6" type="ORF">METZ01_LOCUS246507</name>
</gene>
<comment type="similarity">
    <text evidence="1">Belongs to the ABC transporter superfamily.</text>
</comment>
<dbReference type="Gene3D" id="3.40.50.300">
    <property type="entry name" value="P-loop containing nucleotide triphosphate hydrolases"/>
    <property type="match status" value="1"/>
</dbReference>
<keyword evidence="2" id="KW-0813">Transport</keyword>
<dbReference type="PANTHER" id="PTHR42711">
    <property type="entry name" value="ABC TRANSPORTER ATP-BINDING PROTEIN"/>
    <property type="match status" value="1"/>
</dbReference>
<evidence type="ECO:0000256" key="4">
    <source>
        <dbReference type="ARBA" id="ARBA00022840"/>
    </source>
</evidence>
<feature type="non-terminal residue" evidence="6">
    <location>
        <position position="53"/>
    </location>
</feature>
<sequence length="53" mass="5527">MIQAKHLRKCYGNTTVANDINLAVAAGEFLVLLGGSGSGKTTTTAKLACFLKK</sequence>
<dbReference type="EMBL" id="UINC01064720">
    <property type="protein sequence ID" value="SVB93653.1"/>
    <property type="molecule type" value="Genomic_DNA"/>
</dbReference>
<accession>A0A382I486</accession>
<dbReference type="AlphaFoldDB" id="A0A382I486"/>
<dbReference type="GO" id="GO:0016887">
    <property type="term" value="F:ATP hydrolysis activity"/>
    <property type="evidence" value="ECO:0007669"/>
    <property type="project" value="InterPro"/>
</dbReference>
<dbReference type="SUPFAM" id="SSF52540">
    <property type="entry name" value="P-loop containing nucleoside triphosphate hydrolases"/>
    <property type="match status" value="1"/>
</dbReference>
<name>A0A382I486_9ZZZZ</name>
<reference evidence="6" key="1">
    <citation type="submission" date="2018-05" db="EMBL/GenBank/DDBJ databases">
        <authorList>
            <person name="Lanie J.A."/>
            <person name="Ng W.-L."/>
            <person name="Kazmierczak K.M."/>
            <person name="Andrzejewski T.M."/>
            <person name="Davidsen T.M."/>
            <person name="Wayne K.J."/>
            <person name="Tettelin H."/>
            <person name="Glass J.I."/>
            <person name="Rusch D."/>
            <person name="Podicherti R."/>
            <person name="Tsui H.-C.T."/>
            <person name="Winkler M.E."/>
        </authorList>
    </citation>
    <scope>NUCLEOTIDE SEQUENCE</scope>
</reference>